<dbReference type="GO" id="GO:0006508">
    <property type="term" value="P:proteolysis"/>
    <property type="evidence" value="ECO:0007669"/>
    <property type="project" value="UniProtKB-KW"/>
</dbReference>
<keyword evidence="6" id="KW-0325">Glycoprotein</keyword>
<evidence type="ECO:0000256" key="3">
    <source>
        <dbReference type="ARBA" id="ARBA00022670"/>
    </source>
</evidence>
<keyword evidence="3 7" id="KW-0645">Protease</keyword>
<proteinExistence type="inferred from homology"/>
<dbReference type="GO" id="GO:0004185">
    <property type="term" value="F:serine-type carboxypeptidase activity"/>
    <property type="evidence" value="ECO:0007669"/>
    <property type="project" value="UniProtKB-UniRule"/>
</dbReference>
<keyword evidence="9" id="KW-1185">Reference proteome</keyword>
<name>A0A9J6FXR6_HAELO</name>
<dbReference type="VEuPathDB" id="VectorBase:HLOH_060100"/>
<dbReference type="Gene3D" id="3.40.50.1820">
    <property type="entry name" value="alpha/beta hydrolase"/>
    <property type="match status" value="1"/>
</dbReference>
<comment type="similarity">
    <text evidence="1 7">Belongs to the peptidase S10 family.</text>
</comment>
<comment type="caution">
    <text evidence="8">The sequence shown here is derived from an EMBL/GenBank/DDBJ whole genome shotgun (WGS) entry which is preliminary data.</text>
</comment>
<sequence>MSTFHFQAFYFDPVLFTPTFADEALFLTPLILSGQLEEAKALSEVCALPADVEVPSYAGFITVNAEFNSNLFFWFVPSLTDPKNAPVLLWLQGGPFASSLLGFFVEHGPYSVPSDFTEATFRPMTWTNRYSVLYVDQPVGTGFSFTDDEAGYSRNLTDVGRDMLEFLQQFFTLFDDLAQNEFYITGESYGGKYVPAVGAAVHKNAALMRVKINFRGIAYGNGFTDPVNMLEVGEFAYATGLIDRTAADYMKNVAAESREHIRAGRTELAFHNMNHLFIGHTKTRDSFFKNITGFEYVYNYLHNKVPKDVRNYHHFVAMPAVRRAIHVGQRNFSIAREAAFTNFFEDFMRSAVPQLTILLENGYRVLVYSGQLDIAVPTTNTENFLSKMSWSGAGRWARAPQHQWRSADGHILYGYKKTVDNLHFVVVRNSGHLVPYDTPQAAFSLITAFVDARKPFDG</sequence>
<dbReference type="Proteomes" id="UP000821853">
    <property type="component" value="Chromosome 2"/>
</dbReference>
<dbReference type="PROSITE" id="PS00131">
    <property type="entry name" value="CARBOXYPEPT_SER_SER"/>
    <property type="match status" value="1"/>
</dbReference>
<dbReference type="PROSITE" id="PS00560">
    <property type="entry name" value="CARBOXYPEPT_SER_HIS"/>
    <property type="match status" value="1"/>
</dbReference>
<evidence type="ECO:0000256" key="5">
    <source>
        <dbReference type="ARBA" id="ARBA00022801"/>
    </source>
</evidence>
<dbReference type="OMA" id="YRTWKWN"/>
<dbReference type="EMBL" id="JABSTR010000004">
    <property type="protein sequence ID" value="KAH9368034.1"/>
    <property type="molecule type" value="Genomic_DNA"/>
</dbReference>
<dbReference type="PANTHER" id="PTHR11802:SF472">
    <property type="entry name" value="SERINE CARBOXYPEPTIDASE CPVL-RELATED"/>
    <property type="match status" value="1"/>
</dbReference>
<evidence type="ECO:0000256" key="6">
    <source>
        <dbReference type="ARBA" id="ARBA00023180"/>
    </source>
</evidence>
<evidence type="ECO:0000313" key="8">
    <source>
        <dbReference type="EMBL" id="KAH9368034.1"/>
    </source>
</evidence>
<reference evidence="8 9" key="1">
    <citation type="journal article" date="2020" name="Cell">
        <title>Large-Scale Comparative Analyses of Tick Genomes Elucidate Their Genetic Diversity and Vector Capacities.</title>
        <authorList>
            <consortium name="Tick Genome and Microbiome Consortium (TIGMIC)"/>
            <person name="Jia N."/>
            <person name="Wang J."/>
            <person name="Shi W."/>
            <person name="Du L."/>
            <person name="Sun Y."/>
            <person name="Zhan W."/>
            <person name="Jiang J.F."/>
            <person name="Wang Q."/>
            <person name="Zhang B."/>
            <person name="Ji P."/>
            <person name="Bell-Sakyi L."/>
            <person name="Cui X.M."/>
            <person name="Yuan T.T."/>
            <person name="Jiang B.G."/>
            <person name="Yang W.F."/>
            <person name="Lam T.T."/>
            <person name="Chang Q.C."/>
            <person name="Ding S.J."/>
            <person name="Wang X.J."/>
            <person name="Zhu J.G."/>
            <person name="Ruan X.D."/>
            <person name="Zhao L."/>
            <person name="Wei J.T."/>
            <person name="Ye R.Z."/>
            <person name="Que T.C."/>
            <person name="Du C.H."/>
            <person name="Zhou Y.H."/>
            <person name="Cheng J.X."/>
            <person name="Dai P.F."/>
            <person name="Guo W.B."/>
            <person name="Han X.H."/>
            <person name="Huang E.J."/>
            <person name="Li L.F."/>
            <person name="Wei W."/>
            <person name="Gao Y.C."/>
            <person name="Liu J.Z."/>
            <person name="Shao H.Z."/>
            <person name="Wang X."/>
            <person name="Wang C.C."/>
            <person name="Yang T.C."/>
            <person name="Huo Q.B."/>
            <person name="Li W."/>
            <person name="Chen H.Y."/>
            <person name="Chen S.E."/>
            <person name="Zhou L.G."/>
            <person name="Ni X.B."/>
            <person name="Tian J.H."/>
            <person name="Sheng Y."/>
            <person name="Liu T."/>
            <person name="Pan Y.S."/>
            <person name="Xia L.Y."/>
            <person name="Li J."/>
            <person name="Zhao F."/>
            <person name="Cao W.C."/>
        </authorList>
    </citation>
    <scope>NUCLEOTIDE SEQUENCE [LARGE SCALE GENOMIC DNA]</scope>
    <source>
        <strain evidence="8">HaeL-2018</strain>
    </source>
</reference>
<dbReference type="InterPro" id="IPR033124">
    <property type="entry name" value="Ser_caboxypep_his_AS"/>
</dbReference>
<keyword evidence="5 7" id="KW-0378">Hydrolase</keyword>
<protein>
    <recommendedName>
        <fullName evidence="7">Carboxypeptidase</fullName>
        <ecNumber evidence="7">3.4.16.-</ecNumber>
    </recommendedName>
</protein>
<dbReference type="AlphaFoldDB" id="A0A9J6FXR6"/>
<dbReference type="EC" id="3.4.16.-" evidence="7"/>
<dbReference type="SUPFAM" id="SSF53474">
    <property type="entry name" value="alpha/beta-Hydrolases"/>
    <property type="match status" value="1"/>
</dbReference>
<dbReference type="InterPro" id="IPR001563">
    <property type="entry name" value="Peptidase_S10"/>
</dbReference>
<dbReference type="PANTHER" id="PTHR11802">
    <property type="entry name" value="SERINE PROTEASE FAMILY S10 SERINE CARBOXYPEPTIDASE"/>
    <property type="match status" value="1"/>
</dbReference>
<gene>
    <name evidence="8" type="ORF">HPB48_019863</name>
</gene>
<dbReference type="OrthoDB" id="443318at2759"/>
<dbReference type="PRINTS" id="PR00724">
    <property type="entry name" value="CRBOXYPTASEC"/>
</dbReference>
<organism evidence="8 9">
    <name type="scientific">Haemaphysalis longicornis</name>
    <name type="common">Bush tick</name>
    <dbReference type="NCBI Taxonomy" id="44386"/>
    <lineage>
        <taxon>Eukaryota</taxon>
        <taxon>Metazoa</taxon>
        <taxon>Ecdysozoa</taxon>
        <taxon>Arthropoda</taxon>
        <taxon>Chelicerata</taxon>
        <taxon>Arachnida</taxon>
        <taxon>Acari</taxon>
        <taxon>Parasitiformes</taxon>
        <taxon>Ixodida</taxon>
        <taxon>Ixodoidea</taxon>
        <taxon>Ixodidae</taxon>
        <taxon>Haemaphysalinae</taxon>
        <taxon>Haemaphysalis</taxon>
    </lineage>
</organism>
<keyword evidence="2 7" id="KW-0121">Carboxypeptidase</keyword>
<dbReference type="InterPro" id="IPR018202">
    <property type="entry name" value="Ser_caboxypep_ser_AS"/>
</dbReference>
<dbReference type="InterPro" id="IPR029058">
    <property type="entry name" value="AB_hydrolase_fold"/>
</dbReference>
<evidence type="ECO:0000256" key="2">
    <source>
        <dbReference type="ARBA" id="ARBA00022645"/>
    </source>
</evidence>
<evidence type="ECO:0000313" key="9">
    <source>
        <dbReference type="Proteomes" id="UP000821853"/>
    </source>
</evidence>
<keyword evidence="4" id="KW-0732">Signal</keyword>
<dbReference type="Pfam" id="PF00450">
    <property type="entry name" value="Peptidase_S10"/>
    <property type="match status" value="1"/>
</dbReference>
<evidence type="ECO:0000256" key="1">
    <source>
        <dbReference type="ARBA" id="ARBA00009431"/>
    </source>
</evidence>
<evidence type="ECO:0000256" key="4">
    <source>
        <dbReference type="ARBA" id="ARBA00022729"/>
    </source>
</evidence>
<accession>A0A9J6FXR6</accession>
<evidence type="ECO:0000256" key="7">
    <source>
        <dbReference type="RuleBase" id="RU361156"/>
    </source>
</evidence>